<dbReference type="Gene3D" id="3.40.50.620">
    <property type="entry name" value="HUPs"/>
    <property type="match status" value="2"/>
</dbReference>
<evidence type="ECO:0000256" key="8">
    <source>
        <dbReference type="ARBA" id="ARBA00047469"/>
    </source>
</evidence>
<keyword evidence="4 9" id="KW-0547">Nucleotide-binding</keyword>
<dbReference type="HAMAP" id="MF_00049_B">
    <property type="entry name" value="Leu_tRNA_synth_B"/>
    <property type="match status" value="1"/>
</dbReference>
<evidence type="ECO:0000256" key="5">
    <source>
        <dbReference type="ARBA" id="ARBA00022840"/>
    </source>
</evidence>
<evidence type="ECO:0000259" key="13">
    <source>
        <dbReference type="Pfam" id="PF09334"/>
    </source>
</evidence>
<evidence type="ECO:0000259" key="12">
    <source>
        <dbReference type="Pfam" id="PF08264"/>
    </source>
</evidence>
<evidence type="ECO:0000313" key="16">
    <source>
        <dbReference type="Proteomes" id="UP001597283"/>
    </source>
</evidence>
<dbReference type="EC" id="6.1.1.4" evidence="9"/>
<dbReference type="SUPFAM" id="SSF50677">
    <property type="entry name" value="ValRS/IleRS/LeuRS editing domain"/>
    <property type="match status" value="1"/>
</dbReference>
<dbReference type="EMBL" id="JBHUFC010000003">
    <property type="protein sequence ID" value="MFD1787392.1"/>
    <property type="molecule type" value="Genomic_DNA"/>
</dbReference>
<dbReference type="SUPFAM" id="SSF47323">
    <property type="entry name" value="Anticodon-binding domain of a subclass of class I aminoacyl-tRNA synthetases"/>
    <property type="match status" value="1"/>
</dbReference>
<evidence type="ECO:0000256" key="9">
    <source>
        <dbReference type="HAMAP-Rule" id="MF_00049"/>
    </source>
</evidence>
<dbReference type="InterPro" id="IPR025709">
    <property type="entry name" value="Leu_tRNA-synth_edit"/>
</dbReference>
<keyword evidence="5 9" id="KW-0067">ATP-binding</keyword>
<evidence type="ECO:0000256" key="3">
    <source>
        <dbReference type="ARBA" id="ARBA00022598"/>
    </source>
</evidence>
<keyword evidence="6 9" id="KW-0648">Protein biosynthesis</keyword>
<feature type="domain" description="Aminoacyl-tRNA synthetase class Ia" evidence="11">
    <location>
        <begin position="416"/>
        <end position="572"/>
    </location>
</feature>
<dbReference type="InterPro" id="IPR001412">
    <property type="entry name" value="aa-tRNA-synth_I_CS"/>
</dbReference>
<accession>A0ABW4NB69</accession>
<dbReference type="Pfam" id="PF00133">
    <property type="entry name" value="tRNA-synt_1"/>
    <property type="match status" value="2"/>
</dbReference>
<comment type="subcellular location">
    <subcellularLocation>
        <location evidence="9">Cytoplasm</location>
    </subcellularLocation>
</comment>
<comment type="catalytic activity">
    <reaction evidence="8 9">
        <text>tRNA(Leu) + L-leucine + ATP = L-leucyl-tRNA(Leu) + AMP + diphosphate</text>
        <dbReference type="Rhea" id="RHEA:11688"/>
        <dbReference type="Rhea" id="RHEA-COMP:9613"/>
        <dbReference type="Rhea" id="RHEA-COMP:9622"/>
        <dbReference type="ChEBI" id="CHEBI:30616"/>
        <dbReference type="ChEBI" id="CHEBI:33019"/>
        <dbReference type="ChEBI" id="CHEBI:57427"/>
        <dbReference type="ChEBI" id="CHEBI:78442"/>
        <dbReference type="ChEBI" id="CHEBI:78494"/>
        <dbReference type="ChEBI" id="CHEBI:456215"/>
        <dbReference type="EC" id="6.1.1.4"/>
    </reaction>
</comment>
<sequence length="829" mass="91058">MSRFNASVADAKWQAAWDERGTFAAEDSSAKPKSYVLEMFPYPSGKIHMGHVRNYTMGDVLARFRRMTGHEVLHPMGWDAFGMPAENAAMEKGVHPGAWTYDNIASMKAQLKRLGFALDWTRELATCDPTYYGHEQALFLDLLTAGLVYRKESAVNWDPVDMTVLANEQVIDGRGWRSGALVEKRKLNQWFLKITDFADELLDGLGTLEHWPDKVRLMQENWIGKSEGLRFRFALSDGGEVEVFTTRPDTIFGASFVAVAADHPIAQAMAGDAHVADFIAACKAGGTSAAEIETQEKLGYNTGIRATHPLDPSIQLPVYIANFVLMDYGTGAVFGVPAHDQRDFEFATKYALPIRRVVADGENSAPEFTDAEAYTGPGRLVNSRFLDGMDVADAKRAVISRAETEGWGDGTTVWRLRDWGVSRQRYWGTPIPIIHCDACGVVPVPKDQLPVVLPEDVSFDVPGNPLDRHPTWKHVPCPSCGAEARRETDTLDTFINSSWYFIRFASQPDDQPFDKAVAESWLPVGQYIGGVEHAILHLLYARFWTRALRRVGKINVAEPFAGLFTQGMVTHETYKDPAGTWLAPEQVADGKVIATGEPVTVGRVEKMSKSKKNTVDPSPIVDRYGADAVRWFMLSDSPPERDLPWSEAGIEGAWRFVQRVWRLVEGVEAAEGADVELDRKLHRTIAGVAEDVEALAFNKAVAKLYELTSAIEKAKPSASRAQAVATLVRLVAPMIPHMAEEAWSVLGQDGLVADAAWPDVDPALLVDDSVTIAVQVNGKLRDTLTVPKGSAKDALQAAALASAGVQRILEGAAPKKVIVVPDRLVNIVA</sequence>
<dbReference type="Gene3D" id="3.10.20.590">
    <property type="match status" value="1"/>
</dbReference>
<evidence type="ECO:0000256" key="10">
    <source>
        <dbReference type="RuleBase" id="RU363035"/>
    </source>
</evidence>
<feature type="domain" description="Methionyl/Valyl/Leucyl/Isoleucyl-tRNA synthetase anticodon-binding" evidence="12">
    <location>
        <begin position="677"/>
        <end position="792"/>
    </location>
</feature>
<dbReference type="InterPro" id="IPR013155">
    <property type="entry name" value="M/V/L/I-tRNA-synth_anticd-bd"/>
</dbReference>
<dbReference type="Gene3D" id="2.20.28.290">
    <property type="match status" value="1"/>
</dbReference>
<dbReference type="PANTHER" id="PTHR43740:SF2">
    <property type="entry name" value="LEUCINE--TRNA LIGASE, MITOCHONDRIAL"/>
    <property type="match status" value="1"/>
</dbReference>
<feature type="domain" description="Methionyl/Leucyl tRNA synthetase" evidence="13">
    <location>
        <begin position="39"/>
        <end position="170"/>
    </location>
</feature>
<dbReference type="Pfam" id="PF13603">
    <property type="entry name" value="tRNA-synt_1_2"/>
    <property type="match status" value="1"/>
</dbReference>
<feature type="binding site" evidence="9">
    <location>
        <position position="609"/>
    </location>
    <ligand>
        <name>ATP</name>
        <dbReference type="ChEBI" id="CHEBI:30616"/>
    </ligand>
</feature>
<dbReference type="Pfam" id="PF09334">
    <property type="entry name" value="tRNA-synt_1g"/>
    <property type="match status" value="1"/>
</dbReference>
<dbReference type="CDD" id="cd07958">
    <property type="entry name" value="Anticodon_Ia_Leu_BEm"/>
    <property type="match status" value="1"/>
</dbReference>
<dbReference type="InterPro" id="IPR009080">
    <property type="entry name" value="tRNAsynth_Ia_anticodon-bd"/>
</dbReference>
<dbReference type="Proteomes" id="UP001597283">
    <property type="component" value="Unassembled WGS sequence"/>
</dbReference>
<evidence type="ECO:0000256" key="7">
    <source>
        <dbReference type="ARBA" id="ARBA00023146"/>
    </source>
</evidence>
<dbReference type="PANTHER" id="PTHR43740">
    <property type="entry name" value="LEUCYL-TRNA SYNTHETASE"/>
    <property type="match status" value="1"/>
</dbReference>
<organism evidence="15 16">
    <name type="scientific">Sphingomonas floccifaciens</name>
    <dbReference type="NCBI Taxonomy" id="1844115"/>
    <lineage>
        <taxon>Bacteria</taxon>
        <taxon>Pseudomonadati</taxon>
        <taxon>Pseudomonadota</taxon>
        <taxon>Alphaproteobacteria</taxon>
        <taxon>Sphingomonadales</taxon>
        <taxon>Sphingomonadaceae</taxon>
        <taxon>Sphingomonas</taxon>
    </lineage>
</organism>
<keyword evidence="7 9" id="KW-0030">Aminoacyl-tRNA synthetase</keyword>
<dbReference type="NCBIfam" id="TIGR00396">
    <property type="entry name" value="leuS_bact"/>
    <property type="match status" value="1"/>
</dbReference>
<dbReference type="Pfam" id="PF08264">
    <property type="entry name" value="Anticodon_1"/>
    <property type="match status" value="1"/>
</dbReference>
<evidence type="ECO:0000313" key="15">
    <source>
        <dbReference type="EMBL" id="MFD1787392.1"/>
    </source>
</evidence>
<dbReference type="PRINTS" id="PR00985">
    <property type="entry name" value="TRNASYNTHLEU"/>
</dbReference>
<dbReference type="PROSITE" id="PS00178">
    <property type="entry name" value="AA_TRNA_LIGASE_I"/>
    <property type="match status" value="1"/>
</dbReference>
<reference evidence="16" key="1">
    <citation type="journal article" date="2019" name="Int. J. Syst. Evol. Microbiol.">
        <title>The Global Catalogue of Microorganisms (GCM) 10K type strain sequencing project: providing services to taxonomists for standard genome sequencing and annotation.</title>
        <authorList>
            <consortium name="The Broad Institute Genomics Platform"/>
            <consortium name="The Broad Institute Genome Sequencing Center for Infectious Disease"/>
            <person name="Wu L."/>
            <person name="Ma J."/>
        </authorList>
    </citation>
    <scope>NUCLEOTIDE SEQUENCE [LARGE SCALE GENOMIC DNA]</scope>
    <source>
        <strain evidence="16">Q85</strain>
    </source>
</reference>
<dbReference type="GO" id="GO:0004823">
    <property type="term" value="F:leucine-tRNA ligase activity"/>
    <property type="evidence" value="ECO:0007669"/>
    <property type="project" value="UniProtKB-EC"/>
</dbReference>
<dbReference type="Gene3D" id="1.10.730.10">
    <property type="entry name" value="Isoleucyl-tRNA Synthetase, Domain 1"/>
    <property type="match status" value="1"/>
</dbReference>
<feature type="domain" description="Aminoacyl-tRNA synthetase class Ia" evidence="11">
    <location>
        <begin position="605"/>
        <end position="645"/>
    </location>
</feature>
<dbReference type="InterPro" id="IPR014729">
    <property type="entry name" value="Rossmann-like_a/b/a_fold"/>
</dbReference>
<protein>
    <recommendedName>
        <fullName evidence="9">Leucine--tRNA ligase</fullName>
        <ecNumber evidence="9">6.1.1.4</ecNumber>
    </recommendedName>
    <alternativeName>
        <fullName evidence="9">Leucyl-tRNA synthetase</fullName>
        <shortName evidence="9">LeuRS</shortName>
    </alternativeName>
</protein>
<evidence type="ECO:0000256" key="4">
    <source>
        <dbReference type="ARBA" id="ARBA00022741"/>
    </source>
</evidence>
<evidence type="ECO:0000259" key="11">
    <source>
        <dbReference type="Pfam" id="PF00133"/>
    </source>
</evidence>
<dbReference type="InterPro" id="IPR002300">
    <property type="entry name" value="aa-tRNA-synth_Ia"/>
</dbReference>
<dbReference type="CDD" id="cd00812">
    <property type="entry name" value="LeuRS_core"/>
    <property type="match status" value="1"/>
</dbReference>
<feature type="short sequence motif" description="'HIGH' region" evidence="9">
    <location>
        <begin position="41"/>
        <end position="51"/>
    </location>
</feature>
<name>A0ABW4NB69_9SPHN</name>
<dbReference type="SUPFAM" id="SSF52374">
    <property type="entry name" value="Nucleotidylyl transferase"/>
    <property type="match status" value="1"/>
</dbReference>
<evidence type="ECO:0000256" key="2">
    <source>
        <dbReference type="ARBA" id="ARBA00022490"/>
    </source>
</evidence>
<dbReference type="InterPro" id="IPR009008">
    <property type="entry name" value="Val/Leu/Ile-tRNA-synth_edit"/>
</dbReference>
<proteinExistence type="inferred from homology"/>
<evidence type="ECO:0000259" key="14">
    <source>
        <dbReference type="Pfam" id="PF13603"/>
    </source>
</evidence>
<keyword evidence="16" id="KW-1185">Reference proteome</keyword>
<gene>
    <name evidence="9 15" type="primary">leuS</name>
    <name evidence="15" type="ORF">ACFSC3_07390</name>
</gene>
<feature type="domain" description="Leucyl-tRNA synthetase editing" evidence="14">
    <location>
        <begin position="220"/>
        <end position="402"/>
    </location>
</feature>
<comment type="similarity">
    <text evidence="1 9 10">Belongs to the class-I aminoacyl-tRNA synthetase family.</text>
</comment>
<evidence type="ECO:0000256" key="6">
    <source>
        <dbReference type="ARBA" id="ARBA00022917"/>
    </source>
</evidence>
<dbReference type="InterPro" id="IPR015413">
    <property type="entry name" value="Methionyl/Leucyl_tRNA_Synth"/>
</dbReference>
<dbReference type="InterPro" id="IPR002302">
    <property type="entry name" value="Leu-tRNA-ligase"/>
</dbReference>
<keyword evidence="2 9" id="KW-0963">Cytoplasm</keyword>
<dbReference type="RefSeq" id="WP_380940880.1">
    <property type="nucleotide sequence ID" value="NZ_JBHUFC010000003.1"/>
</dbReference>
<keyword evidence="3 9" id="KW-0436">Ligase</keyword>
<evidence type="ECO:0000256" key="1">
    <source>
        <dbReference type="ARBA" id="ARBA00005594"/>
    </source>
</evidence>
<feature type="short sequence motif" description="'KMSKS' region" evidence="9">
    <location>
        <begin position="606"/>
        <end position="610"/>
    </location>
</feature>
<comment type="caution">
    <text evidence="15">The sequence shown here is derived from an EMBL/GenBank/DDBJ whole genome shotgun (WGS) entry which is preliminary data.</text>
</comment>